<dbReference type="InterPro" id="IPR051836">
    <property type="entry name" value="Kremen_rcpt"/>
</dbReference>
<evidence type="ECO:0000256" key="4">
    <source>
        <dbReference type="ARBA" id="ARBA00022989"/>
    </source>
</evidence>
<dbReference type="GO" id="GO:0016020">
    <property type="term" value="C:membrane"/>
    <property type="evidence" value="ECO:0007669"/>
    <property type="project" value="UniProtKB-SubCell"/>
</dbReference>
<dbReference type="InterPro" id="IPR002889">
    <property type="entry name" value="WSC_carb-bd"/>
</dbReference>
<dbReference type="SMART" id="SM00321">
    <property type="entry name" value="WSC"/>
    <property type="match status" value="2"/>
</dbReference>
<evidence type="ECO:0000313" key="9">
    <source>
        <dbReference type="Proteomes" id="UP001558652"/>
    </source>
</evidence>
<proteinExistence type="predicted"/>
<evidence type="ECO:0000256" key="3">
    <source>
        <dbReference type="ARBA" id="ARBA00022729"/>
    </source>
</evidence>
<sequence length="245" mass="28070">MASKRRNMFYENKKQETTEIGAKRIAPPTYMGCFEDSSDRLLDGAREDSDALTPNSCIDFCYSRRFQLAGVEYGKECFCGDELKGKVRQKDTDCDKQCSGDPTRVCGGNWRLGVYNTGLRLGEGDVQRLIYVGCYVDNPDRILDGSKVVSDLLTPVSCVTFCYRREFTFAGMEYRNECYCGDVMKYSNRTENEQCDMECAGDPTRNCGGPWLLSVYNTGFKHYNMTEKDISTNVINTRRRRYREK</sequence>
<evidence type="ECO:0000259" key="7">
    <source>
        <dbReference type="PROSITE" id="PS51212"/>
    </source>
</evidence>
<evidence type="ECO:0000256" key="2">
    <source>
        <dbReference type="ARBA" id="ARBA00022692"/>
    </source>
</evidence>
<protein>
    <recommendedName>
        <fullName evidence="7">WSC domain-containing protein</fullName>
    </recommendedName>
</protein>
<feature type="domain" description="WSC" evidence="7">
    <location>
        <begin position="128"/>
        <end position="219"/>
    </location>
</feature>
<evidence type="ECO:0000256" key="6">
    <source>
        <dbReference type="ARBA" id="ARBA00023180"/>
    </source>
</evidence>
<dbReference type="Proteomes" id="UP001558652">
    <property type="component" value="Unassembled WGS sequence"/>
</dbReference>
<evidence type="ECO:0000313" key="8">
    <source>
        <dbReference type="EMBL" id="KAL1123449.1"/>
    </source>
</evidence>
<dbReference type="EMBL" id="JBFDAA010000012">
    <property type="protein sequence ID" value="KAL1123449.1"/>
    <property type="molecule type" value="Genomic_DNA"/>
</dbReference>
<organism evidence="8 9">
    <name type="scientific">Ranatra chinensis</name>
    <dbReference type="NCBI Taxonomy" id="642074"/>
    <lineage>
        <taxon>Eukaryota</taxon>
        <taxon>Metazoa</taxon>
        <taxon>Ecdysozoa</taxon>
        <taxon>Arthropoda</taxon>
        <taxon>Hexapoda</taxon>
        <taxon>Insecta</taxon>
        <taxon>Pterygota</taxon>
        <taxon>Neoptera</taxon>
        <taxon>Paraneoptera</taxon>
        <taxon>Hemiptera</taxon>
        <taxon>Heteroptera</taxon>
        <taxon>Panheteroptera</taxon>
        <taxon>Nepomorpha</taxon>
        <taxon>Nepidae</taxon>
        <taxon>Ranatrinae</taxon>
        <taxon>Ranatra</taxon>
    </lineage>
</organism>
<evidence type="ECO:0000256" key="5">
    <source>
        <dbReference type="ARBA" id="ARBA00023136"/>
    </source>
</evidence>
<comment type="subcellular location">
    <subcellularLocation>
        <location evidence="1">Membrane</location>
        <topology evidence="1">Single-pass membrane protein</topology>
    </subcellularLocation>
</comment>
<feature type="domain" description="WSC" evidence="7">
    <location>
        <begin position="27"/>
        <end position="118"/>
    </location>
</feature>
<dbReference type="AlphaFoldDB" id="A0ABD0YW84"/>
<accession>A0ABD0YW84</accession>
<evidence type="ECO:0000256" key="1">
    <source>
        <dbReference type="ARBA" id="ARBA00004167"/>
    </source>
</evidence>
<dbReference type="PANTHER" id="PTHR24269">
    <property type="entry name" value="KREMEN PROTEIN"/>
    <property type="match status" value="1"/>
</dbReference>
<keyword evidence="3" id="KW-0732">Signal</keyword>
<gene>
    <name evidence="8" type="ORF">AAG570_002529</name>
</gene>
<name>A0ABD0YW84_9HEMI</name>
<keyword evidence="5" id="KW-0472">Membrane</keyword>
<keyword evidence="6" id="KW-0325">Glycoprotein</keyword>
<comment type="caution">
    <text evidence="8">The sequence shown here is derived from an EMBL/GenBank/DDBJ whole genome shotgun (WGS) entry which is preliminary data.</text>
</comment>
<keyword evidence="4" id="KW-1133">Transmembrane helix</keyword>
<dbReference type="PANTHER" id="PTHR24269:SF16">
    <property type="entry name" value="PROTEIN SLG1"/>
    <property type="match status" value="1"/>
</dbReference>
<dbReference type="PROSITE" id="PS51212">
    <property type="entry name" value="WSC"/>
    <property type="match status" value="2"/>
</dbReference>
<keyword evidence="9" id="KW-1185">Reference proteome</keyword>
<reference evidence="8 9" key="1">
    <citation type="submission" date="2024-07" db="EMBL/GenBank/DDBJ databases">
        <title>Chromosome-level genome assembly of the water stick insect Ranatra chinensis (Heteroptera: Nepidae).</title>
        <authorList>
            <person name="Liu X."/>
        </authorList>
    </citation>
    <scope>NUCLEOTIDE SEQUENCE [LARGE SCALE GENOMIC DNA]</scope>
    <source>
        <strain evidence="8">Cailab_2021Rc</strain>
        <tissue evidence="8">Muscle</tissue>
    </source>
</reference>
<keyword evidence="2" id="KW-0812">Transmembrane</keyword>
<dbReference type="Pfam" id="PF01822">
    <property type="entry name" value="WSC"/>
    <property type="match status" value="2"/>
</dbReference>